<keyword evidence="3" id="KW-1185">Reference proteome</keyword>
<evidence type="ECO:0000259" key="1">
    <source>
        <dbReference type="Pfam" id="PF02481"/>
    </source>
</evidence>
<feature type="domain" description="Smf/DprA SLOG" evidence="1">
    <location>
        <begin position="87"/>
        <end position="277"/>
    </location>
</feature>
<reference evidence="3" key="1">
    <citation type="journal article" date="2019" name="Int. J. Syst. Evol. Microbiol.">
        <title>The Global Catalogue of Microorganisms (GCM) 10K type strain sequencing project: providing services to taxonomists for standard genome sequencing and annotation.</title>
        <authorList>
            <consortium name="The Broad Institute Genomics Platform"/>
            <consortium name="The Broad Institute Genome Sequencing Center for Infectious Disease"/>
            <person name="Wu L."/>
            <person name="Ma J."/>
        </authorList>
    </citation>
    <scope>NUCLEOTIDE SEQUENCE [LARGE SCALE GENOMIC DNA]</scope>
    <source>
        <strain evidence="3">NBRC 108894</strain>
    </source>
</reference>
<comment type="caution">
    <text evidence="2">The sequence shown here is derived from an EMBL/GenBank/DDBJ whole genome shotgun (WGS) entry which is preliminary data.</text>
</comment>
<accession>A0ABQ6K635</accession>
<organism evidence="2 3">
    <name type="scientific">Pseudolysinimonas kribbensis</name>
    <dbReference type="NCBI Taxonomy" id="433641"/>
    <lineage>
        <taxon>Bacteria</taxon>
        <taxon>Bacillati</taxon>
        <taxon>Actinomycetota</taxon>
        <taxon>Actinomycetes</taxon>
        <taxon>Micrococcales</taxon>
        <taxon>Microbacteriaceae</taxon>
        <taxon>Pseudolysinimonas</taxon>
    </lineage>
</organism>
<gene>
    <name evidence="2" type="ORF">GCM10025881_15680</name>
</gene>
<dbReference type="Gene3D" id="3.40.50.450">
    <property type="match status" value="1"/>
</dbReference>
<protein>
    <recommendedName>
        <fullName evidence="1">Smf/DprA SLOG domain-containing protein</fullName>
    </recommendedName>
</protein>
<evidence type="ECO:0000313" key="2">
    <source>
        <dbReference type="EMBL" id="GMA94744.1"/>
    </source>
</evidence>
<dbReference type="Proteomes" id="UP001157034">
    <property type="component" value="Unassembled WGS sequence"/>
</dbReference>
<name>A0ABQ6K635_9MICO</name>
<evidence type="ECO:0000313" key="3">
    <source>
        <dbReference type="Proteomes" id="UP001157034"/>
    </source>
</evidence>
<dbReference type="EMBL" id="BSVB01000001">
    <property type="protein sequence ID" value="GMA94744.1"/>
    <property type="molecule type" value="Genomic_DNA"/>
</dbReference>
<dbReference type="InterPro" id="IPR057666">
    <property type="entry name" value="DrpA_SLOG"/>
</dbReference>
<sequence>MPTTDTRLPSPEVCARVALATAGLGGNRHIGAAIRDRGSAVDLVAAAYDNDPFLELPADISTRLRALGGGHTVAAVLEITIQRGYRILTPGHDEWPAQVEVLGTAAPVALWASGSGAALHDLPVVVTGSTCPDPWLRHDVIDLTTRIAGDGWTVATAARPGVDNLAHQSTLAMDAPLVTVATTAREGHARGEVVISENPPLLPVVLASALRTPVILAALAGKVLVAGGEAGSGAMRTGIAAHALARPLGVVGGSEGRAGGNRLQEQFGAPLIQTLAEVERLV</sequence>
<dbReference type="Pfam" id="PF02481">
    <property type="entry name" value="DNA_processg_A"/>
    <property type="match status" value="1"/>
</dbReference>
<proteinExistence type="predicted"/>
<dbReference type="RefSeq" id="WP_284253639.1">
    <property type="nucleotide sequence ID" value="NZ_BAAAQO010000002.1"/>
</dbReference>
<dbReference type="SUPFAM" id="SSF102405">
    <property type="entry name" value="MCP/YpsA-like"/>
    <property type="match status" value="1"/>
</dbReference>